<organism evidence="1">
    <name type="scientific">marine sediment metagenome</name>
    <dbReference type="NCBI Taxonomy" id="412755"/>
    <lineage>
        <taxon>unclassified sequences</taxon>
        <taxon>metagenomes</taxon>
        <taxon>ecological metagenomes</taxon>
    </lineage>
</organism>
<evidence type="ECO:0000313" key="1">
    <source>
        <dbReference type="EMBL" id="KKM92066.1"/>
    </source>
</evidence>
<dbReference type="InterPro" id="IPR000653">
    <property type="entry name" value="DegT/StrS_aminotransferase"/>
</dbReference>
<comment type="caution">
    <text evidence="1">The sequence shown here is derived from an EMBL/GenBank/DDBJ whole genome shotgun (WGS) entry which is preliminary data.</text>
</comment>
<dbReference type="SUPFAM" id="SSF53383">
    <property type="entry name" value="PLP-dependent transferases"/>
    <property type="match status" value="1"/>
</dbReference>
<dbReference type="InterPro" id="IPR015422">
    <property type="entry name" value="PyrdxlP-dep_Trfase_small"/>
</dbReference>
<accession>A0A0F9LY33</accession>
<feature type="non-terminal residue" evidence="1">
    <location>
        <position position="1"/>
    </location>
</feature>
<sequence>VKGDDLRAVIGLEQLKKLPEITEKRNNLVKRYNGAFDLDNKGNHIYPILVNERDKFIEKMAEDNIQVSVHFKPLHSLTGYLHCPHGKLRNTEWLGERLVSLPLFPQMTVEEQDYIIKKVLKTKLLCQR</sequence>
<protein>
    <recommendedName>
        <fullName evidence="2">DegT/DnrJ/EryC1/StrS aminotransferase family protein</fullName>
    </recommendedName>
</protein>
<gene>
    <name evidence="1" type="ORF">LCGC14_1222230</name>
</gene>
<name>A0A0F9LY33_9ZZZZ</name>
<dbReference type="GO" id="GO:0030170">
    <property type="term" value="F:pyridoxal phosphate binding"/>
    <property type="evidence" value="ECO:0007669"/>
    <property type="project" value="TreeGrafter"/>
</dbReference>
<dbReference type="PANTHER" id="PTHR30244:SF34">
    <property type="entry name" value="DTDP-4-AMINO-4,6-DIDEOXYGALACTOSE TRANSAMINASE"/>
    <property type="match status" value="1"/>
</dbReference>
<reference evidence="1" key="1">
    <citation type="journal article" date="2015" name="Nature">
        <title>Complex archaea that bridge the gap between prokaryotes and eukaryotes.</title>
        <authorList>
            <person name="Spang A."/>
            <person name="Saw J.H."/>
            <person name="Jorgensen S.L."/>
            <person name="Zaremba-Niedzwiedzka K."/>
            <person name="Martijn J."/>
            <person name="Lind A.E."/>
            <person name="van Eijk R."/>
            <person name="Schleper C."/>
            <person name="Guy L."/>
            <person name="Ettema T.J."/>
        </authorList>
    </citation>
    <scope>NUCLEOTIDE SEQUENCE</scope>
</reference>
<dbReference type="AlphaFoldDB" id="A0A0F9LY33"/>
<dbReference type="Gene3D" id="3.90.1150.10">
    <property type="entry name" value="Aspartate Aminotransferase, domain 1"/>
    <property type="match status" value="1"/>
</dbReference>
<proteinExistence type="predicted"/>
<dbReference type="Pfam" id="PF01041">
    <property type="entry name" value="DegT_DnrJ_EryC1"/>
    <property type="match status" value="1"/>
</dbReference>
<dbReference type="GO" id="GO:0008483">
    <property type="term" value="F:transaminase activity"/>
    <property type="evidence" value="ECO:0007669"/>
    <property type="project" value="TreeGrafter"/>
</dbReference>
<dbReference type="EMBL" id="LAZR01006446">
    <property type="protein sequence ID" value="KKM92066.1"/>
    <property type="molecule type" value="Genomic_DNA"/>
</dbReference>
<dbReference type="PANTHER" id="PTHR30244">
    <property type="entry name" value="TRANSAMINASE"/>
    <property type="match status" value="1"/>
</dbReference>
<evidence type="ECO:0008006" key="2">
    <source>
        <dbReference type="Google" id="ProtNLM"/>
    </source>
</evidence>
<dbReference type="InterPro" id="IPR015424">
    <property type="entry name" value="PyrdxlP-dep_Trfase"/>
</dbReference>
<dbReference type="GO" id="GO:0000271">
    <property type="term" value="P:polysaccharide biosynthetic process"/>
    <property type="evidence" value="ECO:0007669"/>
    <property type="project" value="TreeGrafter"/>
</dbReference>